<evidence type="ECO:0000256" key="12">
    <source>
        <dbReference type="PIRSR" id="PIRSR605502-1"/>
    </source>
</evidence>
<name>A0A819QRX5_9BILA</name>
<dbReference type="Gene3D" id="1.10.4080.10">
    <property type="entry name" value="ADP-ribosylation/Crystallin J1"/>
    <property type="match status" value="1"/>
</dbReference>
<feature type="binding site" evidence="12">
    <location>
        <position position="121"/>
    </location>
    <ligand>
        <name>Mg(2+)</name>
        <dbReference type="ChEBI" id="CHEBI:18420"/>
        <label>1</label>
    </ligand>
</feature>
<evidence type="ECO:0000256" key="1">
    <source>
        <dbReference type="ARBA" id="ARBA00010702"/>
    </source>
</evidence>
<feature type="binding site" evidence="12">
    <location>
        <position position="119"/>
    </location>
    <ligand>
        <name>Mg(2+)</name>
        <dbReference type="ChEBI" id="CHEBI:18420"/>
        <label>1</label>
    </ligand>
</feature>
<dbReference type="InterPro" id="IPR005502">
    <property type="entry name" value="Ribosyl_crysJ1"/>
</dbReference>
<comment type="catalytic activity">
    <reaction evidence="11">
        <text>alpha-NAD(+) + H2O = ADP-D-ribose + nicotinamide + H(+)</text>
        <dbReference type="Rhea" id="RHEA:68792"/>
        <dbReference type="ChEBI" id="CHEBI:15377"/>
        <dbReference type="ChEBI" id="CHEBI:15378"/>
        <dbReference type="ChEBI" id="CHEBI:17154"/>
        <dbReference type="ChEBI" id="CHEBI:57967"/>
        <dbReference type="ChEBI" id="CHEBI:77017"/>
    </reaction>
</comment>
<gene>
    <name evidence="14" type="ORF">JBS370_LOCUS28429</name>
    <name evidence="13" type="ORF">ZHD862_LOCUS27750</name>
</gene>
<evidence type="ECO:0000256" key="5">
    <source>
        <dbReference type="ARBA" id="ARBA00042398"/>
    </source>
</evidence>
<comment type="cofactor">
    <cofactor evidence="12">
        <name>Mg(2+)</name>
        <dbReference type="ChEBI" id="CHEBI:18420"/>
    </cofactor>
    <text evidence="12">Binds 2 magnesium ions per subunit.</text>
</comment>
<dbReference type="AlphaFoldDB" id="A0A819QRX5"/>
<evidence type="ECO:0000256" key="9">
    <source>
        <dbReference type="ARBA" id="ARBA00043187"/>
    </source>
</evidence>
<keyword evidence="12" id="KW-0479">Metal-binding</keyword>
<evidence type="ECO:0000256" key="11">
    <source>
        <dbReference type="ARBA" id="ARBA00049015"/>
    </source>
</evidence>
<dbReference type="Proteomes" id="UP000663836">
    <property type="component" value="Unassembled WGS sequence"/>
</dbReference>
<keyword evidence="12" id="KW-0460">Magnesium</keyword>
<evidence type="ECO:0000313" key="15">
    <source>
        <dbReference type="Proteomes" id="UP000663836"/>
    </source>
</evidence>
<dbReference type="Pfam" id="PF03747">
    <property type="entry name" value="ADP_ribosyl_GH"/>
    <property type="match status" value="1"/>
</dbReference>
<dbReference type="InterPro" id="IPR050792">
    <property type="entry name" value="ADP-ribosylglycohydrolase"/>
</dbReference>
<comment type="caution">
    <text evidence="14">The sequence shown here is derived from an EMBL/GenBank/DDBJ whole genome shotgun (WGS) entry which is preliminary data.</text>
</comment>
<reference evidence="14" key="1">
    <citation type="submission" date="2021-02" db="EMBL/GenBank/DDBJ databases">
        <authorList>
            <person name="Nowell W R."/>
        </authorList>
    </citation>
    <scope>NUCLEOTIDE SEQUENCE</scope>
</reference>
<proteinExistence type="inferred from homology"/>
<dbReference type="InterPro" id="IPR036705">
    <property type="entry name" value="Ribosyl_crysJ1_sf"/>
</dbReference>
<keyword evidence="3" id="KW-0378">Hydrolase</keyword>
<dbReference type="SUPFAM" id="SSF101478">
    <property type="entry name" value="ADP-ribosylglycohydrolase"/>
    <property type="match status" value="1"/>
</dbReference>
<sequence>MAVEYSGMSGKITHGDVKVYDACCYYGALIVAALGGAEKKELTSKTFYNDHLAWFGNRILHPDVMAIARGSYQRKGGYDDGIRGKGYIINALEAALWAFWSDEGSFEKGALNAVNLGDDTDTTAAIYGQLAGAHYGYKKIPEKWLKESSTSQ</sequence>
<feature type="binding site" evidence="12">
    <location>
        <position position="122"/>
    </location>
    <ligand>
        <name>Mg(2+)</name>
        <dbReference type="ChEBI" id="CHEBI:18420"/>
        <label>1</label>
    </ligand>
</feature>
<organism evidence="14 15">
    <name type="scientific">Rotaria sordida</name>
    <dbReference type="NCBI Taxonomy" id="392033"/>
    <lineage>
        <taxon>Eukaryota</taxon>
        <taxon>Metazoa</taxon>
        <taxon>Spiralia</taxon>
        <taxon>Gnathifera</taxon>
        <taxon>Rotifera</taxon>
        <taxon>Eurotatoria</taxon>
        <taxon>Bdelloidea</taxon>
        <taxon>Philodinida</taxon>
        <taxon>Philodinidae</taxon>
        <taxon>Rotaria</taxon>
    </lineage>
</organism>
<evidence type="ECO:0000313" key="14">
    <source>
        <dbReference type="EMBL" id="CAF4039690.1"/>
    </source>
</evidence>
<dbReference type="PANTHER" id="PTHR16222:SF24">
    <property type="entry name" value="ADP-RIBOSYLHYDROLASE ARH3"/>
    <property type="match status" value="1"/>
</dbReference>
<evidence type="ECO:0000256" key="2">
    <source>
        <dbReference type="ARBA" id="ARBA00012255"/>
    </source>
</evidence>
<dbReference type="EMBL" id="CAJOBD010005701">
    <property type="protein sequence ID" value="CAF4039690.1"/>
    <property type="molecule type" value="Genomic_DNA"/>
</dbReference>
<evidence type="ECO:0000256" key="3">
    <source>
        <dbReference type="ARBA" id="ARBA00022801"/>
    </source>
</evidence>
<dbReference type="GO" id="GO:0004649">
    <property type="term" value="F:poly(ADP-ribose) glycohydrolase activity"/>
    <property type="evidence" value="ECO:0007669"/>
    <property type="project" value="UniProtKB-EC"/>
</dbReference>
<dbReference type="GO" id="GO:0046872">
    <property type="term" value="F:metal ion binding"/>
    <property type="evidence" value="ECO:0007669"/>
    <property type="project" value="UniProtKB-KW"/>
</dbReference>
<evidence type="ECO:0000256" key="7">
    <source>
        <dbReference type="ARBA" id="ARBA00042722"/>
    </source>
</evidence>
<evidence type="ECO:0000256" key="6">
    <source>
        <dbReference type="ARBA" id="ARBA00042471"/>
    </source>
</evidence>
<dbReference type="EMBL" id="CAJNOT010002231">
    <property type="protein sequence ID" value="CAF1296893.1"/>
    <property type="molecule type" value="Genomic_DNA"/>
</dbReference>
<evidence type="ECO:0000256" key="8">
    <source>
        <dbReference type="ARBA" id="ARBA00042850"/>
    </source>
</evidence>
<evidence type="ECO:0000256" key="10">
    <source>
        <dbReference type="ARBA" id="ARBA00043193"/>
    </source>
</evidence>
<protein>
    <recommendedName>
        <fullName evidence="4">ADP-ribosylhydrolase ARH3</fullName>
        <ecNumber evidence="2">3.2.1.143</ecNumber>
    </recommendedName>
    <alternativeName>
        <fullName evidence="5">ADP-ribose glycohydrolase ARH3</fullName>
    </alternativeName>
    <alternativeName>
        <fullName evidence="6">ADP-ribosylhydrolase 3</fullName>
    </alternativeName>
    <alternativeName>
        <fullName evidence="9">O-acetyl-ADP-ribose deacetylase ARH3</fullName>
    </alternativeName>
    <alternativeName>
        <fullName evidence="10">Poly(ADP-ribose) glycohydrolase ARH3</fullName>
    </alternativeName>
    <alternativeName>
        <fullName evidence="8">[Protein ADP-ribosylarginine] hydrolase-like protein 2</fullName>
    </alternativeName>
    <alternativeName>
        <fullName evidence="7">[Protein ADP-ribosylserine] hydrolase</fullName>
    </alternativeName>
</protein>
<evidence type="ECO:0000256" key="4">
    <source>
        <dbReference type="ARBA" id="ARBA00041057"/>
    </source>
</evidence>
<accession>A0A819QRX5</accession>
<comment type="similarity">
    <text evidence="1">Belongs to the ADP-ribosylglycohydrolase family.</text>
</comment>
<dbReference type="Proteomes" id="UP000663864">
    <property type="component" value="Unassembled WGS sequence"/>
</dbReference>
<dbReference type="PANTHER" id="PTHR16222">
    <property type="entry name" value="ADP-RIBOSYLGLYCOHYDROLASE"/>
    <property type="match status" value="1"/>
</dbReference>
<dbReference type="EC" id="3.2.1.143" evidence="2"/>
<evidence type="ECO:0000313" key="13">
    <source>
        <dbReference type="EMBL" id="CAF1296893.1"/>
    </source>
</evidence>